<dbReference type="Proteomes" id="UP001243330">
    <property type="component" value="Unassembled WGS sequence"/>
</dbReference>
<name>A0AAD9AMY1_9PEZI</name>
<keyword evidence="1" id="KW-0812">Transmembrane</keyword>
<feature type="transmembrane region" description="Helical" evidence="1">
    <location>
        <begin position="166"/>
        <end position="189"/>
    </location>
</feature>
<reference evidence="3" key="1">
    <citation type="submission" date="2023-01" db="EMBL/GenBank/DDBJ databases">
        <title>Colletotrichum chrysophilum M932 genome sequence.</title>
        <authorList>
            <person name="Baroncelli R."/>
        </authorList>
    </citation>
    <scope>NUCLEOTIDE SEQUENCE</scope>
    <source>
        <strain evidence="3">M932</strain>
    </source>
</reference>
<keyword evidence="4" id="KW-1185">Reference proteome</keyword>
<keyword evidence="1" id="KW-1133">Transmembrane helix</keyword>
<protein>
    <submittedName>
        <fullName evidence="3">Uncharacterized protein</fullName>
    </submittedName>
</protein>
<dbReference type="EMBL" id="JAQOWY010000121">
    <property type="protein sequence ID" value="KAK1850374.1"/>
    <property type="molecule type" value="Genomic_DNA"/>
</dbReference>
<keyword evidence="2" id="KW-0732">Signal</keyword>
<comment type="caution">
    <text evidence="3">The sequence shown here is derived from an EMBL/GenBank/DDBJ whole genome shotgun (WGS) entry which is preliminary data.</text>
</comment>
<dbReference type="AlphaFoldDB" id="A0AAD9AMY1"/>
<keyword evidence="1" id="KW-0472">Membrane</keyword>
<organism evidence="3 4">
    <name type="scientific">Colletotrichum chrysophilum</name>
    <dbReference type="NCBI Taxonomy" id="1836956"/>
    <lineage>
        <taxon>Eukaryota</taxon>
        <taxon>Fungi</taxon>
        <taxon>Dikarya</taxon>
        <taxon>Ascomycota</taxon>
        <taxon>Pezizomycotina</taxon>
        <taxon>Sordariomycetes</taxon>
        <taxon>Hypocreomycetidae</taxon>
        <taxon>Glomerellales</taxon>
        <taxon>Glomerellaceae</taxon>
        <taxon>Colletotrichum</taxon>
        <taxon>Colletotrichum gloeosporioides species complex</taxon>
    </lineage>
</organism>
<proteinExistence type="predicted"/>
<evidence type="ECO:0000256" key="2">
    <source>
        <dbReference type="SAM" id="SignalP"/>
    </source>
</evidence>
<feature type="chain" id="PRO_5041920561" evidence="2">
    <location>
        <begin position="17"/>
        <end position="228"/>
    </location>
</feature>
<gene>
    <name evidence="3" type="ORF">CCHR01_06999</name>
</gene>
<accession>A0AAD9AMY1</accession>
<evidence type="ECO:0000313" key="3">
    <source>
        <dbReference type="EMBL" id="KAK1850374.1"/>
    </source>
</evidence>
<evidence type="ECO:0000256" key="1">
    <source>
        <dbReference type="SAM" id="Phobius"/>
    </source>
</evidence>
<evidence type="ECO:0000313" key="4">
    <source>
        <dbReference type="Proteomes" id="UP001243330"/>
    </source>
</evidence>
<sequence length="228" mass="24880">MFRLLLAPLFILAVSGQEVTCYALNGDIGDNTTWVPCNKLGLTQSGVFSSCCILDGPNESRDVCDKSGLCIDSEGNYRTGLCTDRTWNSKACVRECVNEEAGVNVSSMEFLTPCDWNTSTFCCGKDDRSCCNTDGAARIATEESVCTATTADSDPNDSNKWAFKPAAIGIGVAAGLILMVEALSAQWFWRQNRWMKLQIVEASETSPPTELRALMQNCDKLQPDLSRN</sequence>
<feature type="signal peptide" evidence="2">
    <location>
        <begin position="1"/>
        <end position="16"/>
    </location>
</feature>